<keyword evidence="2" id="KW-1185">Reference proteome</keyword>
<proteinExistence type="predicted"/>
<dbReference type="PROSITE" id="PS51318">
    <property type="entry name" value="TAT"/>
    <property type="match status" value="1"/>
</dbReference>
<evidence type="ECO:0000313" key="2">
    <source>
        <dbReference type="Proteomes" id="UP001209701"/>
    </source>
</evidence>
<comment type="caution">
    <text evidence="1">The sequence shown here is derived from an EMBL/GenBank/DDBJ whole genome shotgun (WGS) entry which is preliminary data.</text>
</comment>
<sequence length="167" mass="18082">MNTTSIARRSLLAALIIGAGLLATLPQLALAYEQNSTSELNLDQQGLALQGIDPVAYFTVGVPTAGKPEFTAKHRGASYRFASAANRDAFKADPNKFAPQYGGFCAMGVALDKKLDGDINAWKIVDNKLYLNVNKDVQKKWSEDIAGNLVKANSSWPEIKNRAPKDL</sequence>
<dbReference type="InterPro" id="IPR006311">
    <property type="entry name" value="TAT_signal"/>
</dbReference>
<protein>
    <submittedName>
        <fullName evidence="1">YHS domain protein</fullName>
    </submittedName>
</protein>
<dbReference type="NCBIfam" id="NF041384">
    <property type="entry name" value="YHS_seleno_dom"/>
    <property type="match status" value="1"/>
</dbReference>
<name>A0ABT2YH26_9BURK</name>
<organism evidence="1 2">
    <name type="scientific">Roseateles oligotrophus</name>
    <dbReference type="NCBI Taxonomy" id="1769250"/>
    <lineage>
        <taxon>Bacteria</taxon>
        <taxon>Pseudomonadati</taxon>
        <taxon>Pseudomonadota</taxon>
        <taxon>Betaproteobacteria</taxon>
        <taxon>Burkholderiales</taxon>
        <taxon>Sphaerotilaceae</taxon>
        <taxon>Roseateles</taxon>
    </lineage>
</organism>
<reference evidence="1 2" key="1">
    <citation type="submission" date="2021-11" db="EMBL/GenBank/DDBJ databases">
        <authorList>
            <person name="Liang Q."/>
            <person name="Mou H."/>
            <person name="Liu Z."/>
        </authorList>
    </citation>
    <scope>NUCLEOTIDE SEQUENCE [LARGE SCALE GENOMIC DNA]</scope>
    <source>
        <strain evidence="1 2">CHU3</strain>
    </source>
</reference>
<evidence type="ECO:0000313" key="1">
    <source>
        <dbReference type="EMBL" id="MCV2369350.1"/>
    </source>
</evidence>
<dbReference type="EMBL" id="JAJIRN010000006">
    <property type="protein sequence ID" value="MCV2369350.1"/>
    <property type="molecule type" value="Genomic_DNA"/>
</dbReference>
<dbReference type="RefSeq" id="WP_263571935.1">
    <property type="nucleotide sequence ID" value="NZ_JAJIRN010000006.1"/>
</dbReference>
<dbReference type="Proteomes" id="UP001209701">
    <property type="component" value="Unassembled WGS sequence"/>
</dbReference>
<accession>A0ABT2YH26</accession>
<gene>
    <name evidence="1" type="ORF">LNV07_14800</name>
</gene>